<evidence type="ECO:0000256" key="7">
    <source>
        <dbReference type="SAM" id="Phobius"/>
    </source>
</evidence>
<keyword evidence="3" id="KW-1003">Cell membrane</keyword>
<dbReference type="InterPro" id="IPR003838">
    <property type="entry name" value="ABC3_permease_C"/>
</dbReference>
<evidence type="ECO:0000256" key="2">
    <source>
        <dbReference type="ARBA" id="ARBA00005236"/>
    </source>
</evidence>
<evidence type="ECO:0000256" key="1">
    <source>
        <dbReference type="ARBA" id="ARBA00004651"/>
    </source>
</evidence>
<protein>
    <submittedName>
        <fullName evidence="10">Lipoprotein-releasing system transmembrane protein LolE</fullName>
    </submittedName>
</protein>
<evidence type="ECO:0000313" key="10">
    <source>
        <dbReference type="EMBL" id="SMX26015.1"/>
    </source>
</evidence>
<feature type="domain" description="MacB-like periplasmic core" evidence="9">
    <location>
        <begin position="19"/>
        <end position="240"/>
    </location>
</feature>
<dbReference type="PANTHER" id="PTHR30489">
    <property type="entry name" value="LIPOPROTEIN-RELEASING SYSTEM TRANSMEMBRANE PROTEIN LOLE"/>
    <property type="match status" value="1"/>
</dbReference>
<feature type="transmembrane region" description="Helical" evidence="7">
    <location>
        <begin position="274"/>
        <end position="296"/>
    </location>
</feature>
<keyword evidence="4 7" id="KW-0812">Transmembrane</keyword>
<keyword evidence="11" id="KW-1185">Reference proteome</keyword>
<feature type="transmembrane region" description="Helical" evidence="7">
    <location>
        <begin position="324"/>
        <end position="345"/>
    </location>
</feature>
<comment type="similarity">
    <text evidence="2">Belongs to the ABC-4 integral membrane protein family. LolC/E subfamily.</text>
</comment>
<keyword evidence="5 7" id="KW-1133">Transmembrane helix</keyword>
<dbReference type="PANTHER" id="PTHR30489:SF0">
    <property type="entry name" value="LIPOPROTEIN-RELEASING SYSTEM TRANSMEMBRANE PROTEIN LOLE"/>
    <property type="match status" value="1"/>
</dbReference>
<keyword evidence="10" id="KW-0449">Lipoprotein</keyword>
<name>A0A238J6L7_9RHOB</name>
<reference evidence="11" key="1">
    <citation type="submission" date="2017-05" db="EMBL/GenBank/DDBJ databases">
        <authorList>
            <person name="Rodrigo-Torres L."/>
            <person name="Arahal R. D."/>
            <person name="Lucena T."/>
        </authorList>
    </citation>
    <scope>NUCLEOTIDE SEQUENCE [LARGE SCALE GENOMIC DNA]</scope>
    <source>
        <strain evidence="11">CECT 8649</strain>
    </source>
</reference>
<dbReference type="InterPro" id="IPR051447">
    <property type="entry name" value="Lipoprotein-release_system"/>
</dbReference>
<evidence type="ECO:0000256" key="4">
    <source>
        <dbReference type="ARBA" id="ARBA00022692"/>
    </source>
</evidence>
<gene>
    <name evidence="10" type="primary">lolE_1</name>
    <name evidence="10" type="ORF">TRP8649_00087</name>
</gene>
<dbReference type="Pfam" id="PF02687">
    <property type="entry name" value="FtsX"/>
    <property type="match status" value="1"/>
</dbReference>
<evidence type="ECO:0000313" key="11">
    <source>
        <dbReference type="Proteomes" id="UP000225972"/>
    </source>
</evidence>
<dbReference type="InterPro" id="IPR025857">
    <property type="entry name" value="MacB_PCD"/>
</dbReference>
<proteinExistence type="inferred from homology"/>
<accession>A0A238J6L7</accession>
<dbReference type="RefSeq" id="WP_166652710.1">
    <property type="nucleotide sequence ID" value="NZ_FXXP01000001.1"/>
</dbReference>
<feature type="transmembrane region" description="Helical" evidence="7">
    <location>
        <begin position="21"/>
        <end position="44"/>
    </location>
</feature>
<evidence type="ECO:0000256" key="5">
    <source>
        <dbReference type="ARBA" id="ARBA00022989"/>
    </source>
</evidence>
<evidence type="ECO:0000259" key="9">
    <source>
        <dbReference type="Pfam" id="PF12704"/>
    </source>
</evidence>
<evidence type="ECO:0000256" key="3">
    <source>
        <dbReference type="ARBA" id="ARBA00022475"/>
    </source>
</evidence>
<keyword evidence="6 7" id="KW-0472">Membrane</keyword>
<dbReference type="GO" id="GO:0098797">
    <property type="term" value="C:plasma membrane protein complex"/>
    <property type="evidence" value="ECO:0007669"/>
    <property type="project" value="TreeGrafter"/>
</dbReference>
<dbReference type="EMBL" id="FXXP01000001">
    <property type="protein sequence ID" value="SMX26015.1"/>
    <property type="molecule type" value="Genomic_DNA"/>
</dbReference>
<dbReference type="Proteomes" id="UP000225972">
    <property type="component" value="Unassembled WGS sequence"/>
</dbReference>
<evidence type="ECO:0000256" key="6">
    <source>
        <dbReference type="ARBA" id="ARBA00023136"/>
    </source>
</evidence>
<feature type="transmembrane region" description="Helical" evidence="7">
    <location>
        <begin position="365"/>
        <end position="391"/>
    </location>
</feature>
<evidence type="ECO:0000259" key="8">
    <source>
        <dbReference type="Pfam" id="PF02687"/>
    </source>
</evidence>
<dbReference type="GO" id="GO:0044874">
    <property type="term" value="P:lipoprotein localization to outer membrane"/>
    <property type="evidence" value="ECO:0007669"/>
    <property type="project" value="TreeGrafter"/>
</dbReference>
<dbReference type="AlphaFoldDB" id="A0A238J6L7"/>
<comment type="subcellular location">
    <subcellularLocation>
        <location evidence="1">Cell membrane</location>
        <topology evidence="1">Multi-pass membrane protein</topology>
    </subcellularLocation>
</comment>
<sequence>MLDLFYIAALNIFRNARRSTITILSIAVGCCALTCFGAFINFTFEGLRETTIRTQLGHMQIYAEGYWEKHVSDPASVMIHEVDALEQALEGIEGVSTVTHRVSFSGIGTTGQASVNMSVTGVDPLREMDFADFEIVVKGRNLLPGDTQVGVIGDELAKGLGAEIGDWVTVMTTSLDGMLNAVDFEIVGIVRTGSTEYDSVFAKVPSDLVQTVMDTTAVERVVVMLDNTADLPALRPEIEATIAALPEAYETRQWDELAGFYEAVVSLYNGLFRIFSGIVAVVVMFSVANTMTMAVFERMGESGALRAIGATQGTTMQMFLNEGLFIGLLGGTVGVILSLLISWGIEMIGGIPMPPPPSMSQGYQAFFLMTPAVLAKGFVVSVAAALVSSIYPAWAASRVNIVEALQKPC</sequence>
<dbReference type="Pfam" id="PF12704">
    <property type="entry name" value="MacB_PCD"/>
    <property type="match status" value="1"/>
</dbReference>
<feature type="domain" description="ABC3 transporter permease C-terminal" evidence="8">
    <location>
        <begin position="274"/>
        <end position="401"/>
    </location>
</feature>
<organism evidence="10 11">
    <name type="scientific">Pelagimonas phthalicica</name>
    <dbReference type="NCBI Taxonomy" id="1037362"/>
    <lineage>
        <taxon>Bacteria</taxon>
        <taxon>Pseudomonadati</taxon>
        <taxon>Pseudomonadota</taxon>
        <taxon>Alphaproteobacteria</taxon>
        <taxon>Rhodobacterales</taxon>
        <taxon>Roseobacteraceae</taxon>
        <taxon>Pelagimonas</taxon>
    </lineage>
</organism>